<dbReference type="AlphaFoldDB" id="A0A5N5QR09"/>
<dbReference type="EMBL" id="SSOP01000027">
    <property type="protein sequence ID" value="KAB5593993.1"/>
    <property type="molecule type" value="Genomic_DNA"/>
</dbReference>
<feature type="transmembrane region" description="Helical" evidence="7">
    <location>
        <begin position="161"/>
        <end position="186"/>
    </location>
</feature>
<evidence type="ECO:0000256" key="1">
    <source>
        <dbReference type="ARBA" id="ARBA00004141"/>
    </source>
</evidence>
<comment type="similarity">
    <text evidence="2">Belongs to the purine-cytosine permease (2.A.39) family.</text>
</comment>
<keyword evidence="5 7" id="KW-1133">Transmembrane helix</keyword>
<reference evidence="8 9" key="1">
    <citation type="journal article" date="2019" name="Fungal Biol. Biotechnol.">
        <title>Draft genome sequence of fastidious pathogen Ceratobasidium theobromae, which causes vascular-streak dieback in Theobroma cacao.</title>
        <authorList>
            <person name="Ali S.S."/>
            <person name="Asman A."/>
            <person name="Shao J."/>
            <person name="Firmansyah A.P."/>
            <person name="Susilo A.W."/>
            <person name="Rosmana A."/>
            <person name="McMahon P."/>
            <person name="Junaid M."/>
            <person name="Guest D."/>
            <person name="Kheng T.Y."/>
            <person name="Meinhardt L.W."/>
            <person name="Bailey B.A."/>
        </authorList>
    </citation>
    <scope>NUCLEOTIDE SEQUENCE [LARGE SCALE GENOMIC DNA]</scope>
    <source>
        <strain evidence="8 9">CT2</strain>
    </source>
</reference>
<dbReference type="PANTHER" id="PTHR31806">
    <property type="entry name" value="PURINE-CYTOSINE PERMEASE FCY2-RELATED"/>
    <property type="match status" value="1"/>
</dbReference>
<feature type="transmembrane region" description="Helical" evidence="7">
    <location>
        <begin position="230"/>
        <end position="253"/>
    </location>
</feature>
<gene>
    <name evidence="8" type="ORF">CTheo_2594</name>
</gene>
<evidence type="ECO:0000256" key="7">
    <source>
        <dbReference type="SAM" id="Phobius"/>
    </source>
</evidence>
<dbReference type="GO" id="GO:0005886">
    <property type="term" value="C:plasma membrane"/>
    <property type="evidence" value="ECO:0007669"/>
    <property type="project" value="TreeGrafter"/>
</dbReference>
<feature type="transmembrane region" description="Helical" evidence="7">
    <location>
        <begin position="428"/>
        <end position="455"/>
    </location>
</feature>
<feature type="transmembrane region" description="Helical" evidence="7">
    <location>
        <begin position="192"/>
        <end position="209"/>
    </location>
</feature>
<keyword evidence="9" id="KW-1185">Reference proteome</keyword>
<dbReference type="PANTHER" id="PTHR31806:SF5">
    <property type="entry name" value="PURINE-CYTOSINE PERMEASE FCY21"/>
    <property type="match status" value="1"/>
</dbReference>
<protein>
    <submittedName>
        <fullName evidence="8">Purine-cytosine permease fcyB</fullName>
    </submittedName>
</protein>
<dbReference type="InterPro" id="IPR026030">
    <property type="entry name" value="Pur-cyt_permease_Fcy2/21/22"/>
</dbReference>
<evidence type="ECO:0000256" key="4">
    <source>
        <dbReference type="ARBA" id="ARBA00022692"/>
    </source>
</evidence>
<evidence type="ECO:0000256" key="6">
    <source>
        <dbReference type="ARBA" id="ARBA00023136"/>
    </source>
</evidence>
<feature type="transmembrane region" description="Helical" evidence="7">
    <location>
        <begin position="467"/>
        <end position="487"/>
    </location>
</feature>
<dbReference type="InterPro" id="IPR001248">
    <property type="entry name" value="Pur-cyt_permease"/>
</dbReference>
<feature type="transmembrane region" description="Helical" evidence="7">
    <location>
        <begin position="329"/>
        <end position="350"/>
    </location>
</feature>
<proteinExistence type="inferred from homology"/>
<evidence type="ECO:0000256" key="3">
    <source>
        <dbReference type="ARBA" id="ARBA00022448"/>
    </source>
</evidence>
<dbReference type="GO" id="GO:0022857">
    <property type="term" value="F:transmembrane transporter activity"/>
    <property type="evidence" value="ECO:0007669"/>
    <property type="project" value="InterPro"/>
</dbReference>
<feature type="transmembrane region" description="Helical" evidence="7">
    <location>
        <begin position="573"/>
        <end position="592"/>
    </location>
</feature>
<dbReference type="Pfam" id="PF02133">
    <property type="entry name" value="Transp_cyt_pur"/>
    <property type="match status" value="1"/>
</dbReference>
<keyword evidence="6 7" id="KW-0472">Membrane</keyword>
<feature type="transmembrane region" description="Helical" evidence="7">
    <location>
        <begin position="371"/>
        <end position="395"/>
    </location>
</feature>
<dbReference type="Gene3D" id="1.10.4160.10">
    <property type="entry name" value="Hydantoin permease"/>
    <property type="match status" value="1"/>
</dbReference>
<feature type="transmembrane region" description="Helical" evidence="7">
    <location>
        <begin position="303"/>
        <end position="323"/>
    </location>
</feature>
<comment type="subcellular location">
    <subcellularLocation>
        <location evidence="1">Membrane</location>
        <topology evidence="1">Multi-pass membrane protein</topology>
    </subcellularLocation>
</comment>
<feature type="transmembrane region" description="Helical" evidence="7">
    <location>
        <begin position="273"/>
        <end position="291"/>
    </location>
</feature>
<name>A0A5N5QR09_9AGAM</name>
<keyword evidence="4 7" id="KW-0812">Transmembrane</keyword>
<keyword evidence="3" id="KW-0813">Transport</keyword>
<evidence type="ECO:0000256" key="2">
    <source>
        <dbReference type="ARBA" id="ARBA00008974"/>
    </source>
</evidence>
<evidence type="ECO:0000313" key="8">
    <source>
        <dbReference type="EMBL" id="KAB5593993.1"/>
    </source>
</evidence>
<organism evidence="8 9">
    <name type="scientific">Ceratobasidium theobromae</name>
    <dbReference type="NCBI Taxonomy" id="1582974"/>
    <lineage>
        <taxon>Eukaryota</taxon>
        <taxon>Fungi</taxon>
        <taxon>Dikarya</taxon>
        <taxon>Basidiomycota</taxon>
        <taxon>Agaricomycotina</taxon>
        <taxon>Agaricomycetes</taxon>
        <taxon>Cantharellales</taxon>
        <taxon>Ceratobasidiaceae</taxon>
        <taxon>Ceratobasidium</taxon>
    </lineage>
</organism>
<comment type="caution">
    <text evidence="8">The sequence shown here is derived from an EMBL/GenBank/DDBJ whole genome shotgun (WGS) entry which is preliminary data.</text>
</comment>
<evidence type="ECO:0000313" key="9">
    <source>
        <dbReference type="Proteomes" id="UP000383932"/>
    </source>
</evidence>
<accession>A0A5N5QR09</accession>
<dbReference type="OrthoDB" id="2116389at2759"/>
<feature type="transmembrane region" description="Helical" evidence="7">
    <location>
        <begin position="493"/>
        <end position="513"/>
    </location>
</feature>
<sequence>MVLSKSLGPECSSSPSFSRFTPHATHPQDIICLAPIEQRAQSLLSYTIDLVKPISPIYSPLSFAILQEMASTQDSPLPPLEQTDSRPATDIEKAASMSIASKEDIAPYVEQRQAEEAKDVASFRGKLAAFTIRLSRYGVETRGVVPTTLEARTDTRIWNLFFLWMSANFNILAFSTGSLGPAIFALGLKESILIILFINMLSAMLPAYFSTFGSRLGMRQMIMSRYSFGYYGNIIPTLLNLITITGFLILNLILGGETLAAVSGNKPDLDDGLSWDVGIAIVGVAALLVTFCGYKVLYAYERFAWIPIVMVYIVALGCGGKHLTNMPPVIPASSVTVLCFTASIAGYLISWSTLASDYTIYLSPSAPAAKVFAFAYAGFFIPNTICEMIGAAFAVSMFEPKNSAWIDGYRVNNVGGLLDEVMRPAGGFGKFCIVLLALSCIAASSQCMYSFCVSFQCLAPFFARVPRYIYSVVAIAISIPLAMVGAHRYYTSLISFTGVIGYWAAAWASIVLVEHVVFRKSYKAYDAAAWDTSSSLPTGISALAAFAVSFALIVPSMNQVWFQGPIGRSAGDVGFEVAFGLAGLLYAGFRFVETKVFGAGKV</sequence>
<feature type="transmembrane region" description="Helical" evidence="7">
    <location>
        <begin position="534"/>
        <end position="553"/>
    </location>
</feature>
<dbReference type="Proteomes" id="UP000383932">
    <property type="component" value="Unassembled WGS sequence"/>
</dbReference>
<evidence type="ECO:0000256" key="5">
    <source>
        <dbReference type="ARBA" id="ARBA00022989"/>
    </source>
</evidence>